<comment type="subcellular location">
    <subcellularLocation>
        <location evidence="1">Nucleus</location>
    </subcellularLocation>
</comment>
<comment type="caution">
    <text evidence="4">The sequence shown here is derived from an EMBL/GenBank/DDBJ whole genome shotgun (WGS) entry which is preliminary data.</text>
</comment>
<dbReference type="FunFam" id="2.130.10.10:FF:000366">
    <property type="entry name" value="DDB1-and CUL4-associated factor homolog 1"/>
    <property type="match status" value="1"/>
</dbReference>
<dbReference type="GO" id="GO:0005634">
    <property type="term" value="C:nucleus"/>
    <property type="evidence" value="ECO:0007669"/>
    <property type="project" value="UniProtKB-SubCell"/>
</dbReference>
<sequence>MERVCALPSDVVRQVVELAIQLLECPQDPMARKNAALFFAAAFVSRAVLDAFDALDGLQKILGVLNDAASVRSGVNSISLGLSGSSSLRNDRSPPEKDRKLGPAFVRTRWPAVDKFLACNGHLTMLELCQAPPVERYLHDLLQYALGVLHIVTLVPQSRKMIVNATLSNERVGIAVVLDAANIASTYVDPEIIQPALSVLINLVCPPPSISNRPPMLAQGQQSAASQSSNALAMESRDRNADRGIMDRIASVAIQNDLRDRNGESSGVDRGCTTSSGTQSSTAPLTPVSASTSGLVGDRRISLGAGAGSAGLAAQLEQGYRPSTPNSTNRDLHDRSTCLLSDVDDSPYVNCQTGHTTFTDHGLLNDPHSSNNIERLTLDSLVVQYLKHQHRQCPAPITTLPPLSLLHPHVCPEPKRSLDAPSNVTARLGTREFRSVYGGVLGNRKDRQFVFSRFRPWRTCRDDNSGLLTCIAFLGNSSHIAAGSHGGELKVFDTNTNSVLDSCTSHQQSLVLVQSHVSGDTQLLLSSSIQDVRLWDASSIGNGPLHPFEGCKAARFSNSGSHFAALSSDLNNRQILLYDIQTYQMELKLSDTTFGSSGRAHMYSQIHFSPSDTMLLWNGVLWDRRVSGPVHRFDQFTDYGGGGFHPAGSEVIINSEVWDLRKFRLLRSVPSLDQTAITFNARGDVIYAILRRNLEDVMSSVHTRCAKHPLFAAFRTVDAVNYADIATIPVDRCVLDFATEPTDSFVGLITMDDQEELLSSARVYEIG</sequence>
<gene>
    <name evidence="4" type="ORF">ACJRO7_027962</name>
</gene>
<accession>A0ABD3JZZ4</accession>
<feature type="compositionally biased region" description="Low complexity" evidence="3">
    <location>
        <begin position="218"/>
        <end position="231"/>
    </location>
</feature>
<dbReference type="InterPro" id="IPR036322">
    <property type="entry name" value="WD40_repeat_dom_sf"/>
</dbReference>
<proteinExistence type="predicted"/>
<keyword evidence="2" id="KW-0539">Nucleus</keyword>
<protein>
    <submittedName>
        <fullName evidence="4">Uncharacterized protein</fullName>
    </submittedName>
</protein>
<keyword evidence="5" id="KW-1185">Reference proteome</keyword>
<feature type="region of interest" description="Disordered" evidence="3">
    <location>
        <begin position="212"/>
        <end position="240"/>
    </location>
</feature>
<dbReference type="AlphaFoldDB" id="A0ABD3JZZ4"/>
<reference evidence="4 5" key="1">
    <citation type="submission" date="2024-11" db="EMBL/GenBank/DDBJ databases">
        <title>Chromosome-level genome assembly of Eucalyptus globulus Labill. provides insights into its genome evolution.</title>
        <authorList>
            <person name="Li X."/>
        </authorList>
    </citation>
    <scope>NUCLEOTIDE SEQUENCE [LARGE SCALE GENOMIC DNA]</scope>
    <source>
        <strain evidence="4">CL2024</strain>
        <tissue evidence="4">Fresh tender leaves</tissue>
    </source>
</reference>
<dbReference type="EMBL" id="JBJKBG010000007">
    <property type="protein sequence ID" value="KAL3731017.1"/>
    <property type="molecule type" value="Genomic_DNA"/>
</dbReference>
<dbReference type="SMART" id="SM00320">
    <property type="entry name" value="WD40"/>
    <property type="match status" value="3"/>
</dbReference>
<dbReference type="PANTHER" id="PTHR13129">
    <property type="entry name" value="VPRBP PROTEIN-RELATED"/>
    <property type="match status" value="1"/>
</dbReference>
<name>A0ABD3JZZ4_EUCGL</name>
<dbReference type="InterPro" id="IPR001680">
    <property type="entry name" value="WD40_rpt"/>
</dbReference>
<dbReference type="InterPro" id="IPR015943">
    <property type="entry name" value="WD40/YVTN_repeat-like_dom_sf"/>
</dbReference>
<dbReference type="Gene3D" id="2.130.10.10">
    <property type="entry name" value="YVTN repeat-like/Quinoprotein amine dehydrogenase"/>
    <property type="match status" value="1"/>
</dbReference>
<dbReference type="Proteomes" id="UP001634007">
    <property type="component" value="Unassembled WGS sequence"/>
</dbReference>
<evidence type="ECO:0000256" key="1">
    <source>
        <dbReference type="ARBA" id="ARBA00004123"/>
    </source>
</evidence>
<dbReference type="InterPro" id="IPR033270">
    <property type="entry name" value="VPRBP/DCAF1"/>
</dbReference>
<dbReference type="SUPFAM" id="SSF50978">
    <property type="entry name" value="WD40 repeat-like"/>
    <property type="match status" value="1"/>
</dbReference>
<evidence type="ECO:0000313" key="4">
    <source>
        <dbReference type="EMBL" id="KAL3731017.1"/>
    </source>
</evidence>
<evidence type="ECO:0000256" key="2">
    <source>
        <dbReference type="ARBA" id="ARBA00023242"/>
    </source>
</evidence>
<feature type="compositionally biased region" description="Low complexity" evidence="3">
    <location>
        <begin position="273"/>
        <end position="282"/>
    </location>
</feature>
<feature type="region of interest" description="Disordered" evidence="3">
    <location>
        <begin position="256"/>
        <end position="294"/>
    </location>
</feature>
<evidence type="ECO:0000313" key="5">
    <source>
        <dbReference type="Proteomes" id="UP001634007"/>
    </source>
</evidence>
<evidence type="ECO:0000256" key="3">
    <source>
        <dbReference type="SAM" id="MobiDB-lite"/>
    </source>
</evidence>
<organism evidence="4 5">
    <name type="scientific">Eucalyptus globulus</name>
    <name type="common">Tasmanian blue gum</name>
    <dbReference type="NCBI Taxonomy" id="34317"/>
    <lineage>
        <taxon>Eukaryota</taxon>
        <taxon>Viridiplantae</taxon>
        <taxon>Streptophyta</taxon>
        <taxon>Embryophyta</taxon>
        <taxon>Tracheophyta</taxon>
        <taxon>Spermatophyta</taxon>
        <taxon>Magnoliopsida</taxon>
        <taxon>eudicotyledons</taxon>
        <taxon>Gunneridae</taxon>
        <taxon>Pentapetalae</taxon>
        <taxon>rosids</taxon>
        <taxon>malvids</taxon>
        <taxon>Myrtales</taxon>
        <taxon>Myrtaceae</taxon>
        <taxon>Myrtoideae</taxon>
        <taxon>Eucalypteae</taxon>
        <taxon>Eucalyptus</taxon>
    </lineage>
</organism>
<dbReference type="PANTHER" id="PTHR13129:SF4">
    <property type="entry name" value="DDB1- AND CUL4-ASSOCIATED FACTOR 1"/>
    <property type="match status" value="1"/>
</dbReference>